<name>M3AII3_PSEFD</name>
<evidence type="ECO:0000256" key="1">
    <source>
        <dbReference type="SAM" id="MobiDB-lite"/>
    </source>
</evidence>
<feature type="compositionally biased region" description="Pro residues" evidence="1">
    <location>
        <begin position="815"/>
        <end position="830"/>
    </location>
</feature>
<protein>
    <recommendedName>
        <fullName evidence="2">DUF6590 domain-containing protein</fullName>
    </recommendedName>
</protein>
<dbReference type="RefSeq" id="XP_007932043.1">
    <property type="nucleotide sequence ID" value="XM_007933852.1"/>
</dbReference>
<evidence type="ECO:0000259" key="2">
    <source>
        <dbReference type="Pfam" id="PF20233"/>
    </source>
</evidence>
<dbReference type="EMBL" id="KB446566">
    <property type="protein sequence ID" value="EME77257.1"/>
    <property type="molecule type" value="Genomic_DNA"/>
</dbReference>
<dbReference type="Pfam" id="PF20233">
    <property type="entry name" value="DUF6590"/>
    <property type="match status" value="1"/>
</dbReference>
<dbReference type="OrthoDB" id="3650189at2759"/>
<dbReference type="InterPro" id="IPR046497">
    <property type="entry name" value="DUF6590"/>
</dbReference>
<organism evidence="3 4">
    <name type="scientific">Pseudocercospora fijiensis (strain CIRAD86)</name>
    <name type="common">Black leaf streak disease fungus</name>
    <name type="synonym">Mycosphaerella fijiensis</name>
    <dbReference type="NCBI Taxonomy" id="383855"/>
    <lineage>
        <taxon>Eukaryota</taxon>
        <taxon>Fungi</taxon>
        <taxon>Dikarya</taxon>
        <taxon>Ascomycota</taxon>
        <taxon>Pezizomycotina</taxon>
        <taxon>Dothideomycetes</taxon>
        <taxon>Dothideomycetidae</taxon>
        <taxon>Mycosphaerellales</taxon>
        <taxon>Mycosphaerellaceae</taxon>
        <taxon>Pseudocercospora</taxon>
    </lineage>
</organism>
<dbReference type="GeneID" id="19334221"/>
<feature type="domain" description="DUF6590" evidence="2">
    <location>
        <begin position="912"/>
        <end position="999"/>
    </location>
</feature>
<dbReference type="AlphaFoldDB" id="M3AII3"/>
<keyword evidence="4" id="KW-1185">Reference proteome</keyword>
<sequence length="1031" mass="114120">MKTSERVLCNLLPVSAAAAAAAADLALGERRRARTHLAKSSRTRTDLPDAALNRDHRQNPRSWLPHRCDGSSVDGISQADGFAERNLKEEGAGLRAGGACWEYGVCLCLRRVVARVKRRQESEPANADGLRLPTPALHSLCLSKQHPLFSNAPTFRQRYLVINVESIREARWRSDSHGVCWLYQHQLIVVLTIANAQAFYLVLDLDESNTTRGQHCCLLHLNTNSLRRIAIVPSQFTFNPFFVQSCVNDSSPLKQRQLPQITTKFPRSNPNLIFRKMYITQPPLPIKVSTIDIDSRACARHCKERMLEENFDLDWKPTHEALGKGVKLGELIDVLHERVRSVCPYSKPRVDSLGGFGLTIELADAEDDVKPGRDTYETQEAREALGEIQDLAAENETEDSKPFCVPRGPHESPVEMGYAALRAMDDEDESESSEDEIRYIVVIAFFIHRRNASFRSSTSCFPTHFLRRYQVRMPNPSAHASNSFLLSMARGATFWSLMVELGKGDVVPDFHVVLMAARPVFRDSSNNVEICHFVAGMGFSEGEVLERGLYGLQKGWKGQKVGGWAELFQDSSASINPFSASGSSGSRLCVPPPTLLIIRYRSSVVLFPPHPCIDSFNQILRNPCPDALNPANIVPSIVESVNQRLWISAMHRCSTSNSLAIGRGIEIIILDRWAARARAGARGREAANQDLQATAVDLFIVHAVIGFRSALRSRSARTTECNVCPVELTFITPPKNTGTISPKESLTPMLEASSSYSSVFDMQRHGGQQQQQRRRRRQSEAGLRRSTSSSEVQYTPPGPDDEEGRRIRPGGTTDPRPPTNPRPRPKPSTPSPETCRYISEQVSESTASANTSNTLGYLSDYGSLAGPSGTSSLTADLDQLSISGPASNLFGVRDARFFEIGRVFTIPGDGVDQRFQNYVVVQKLEQNQCLVLPITTYGRQGVAKTGVVKANHGTIYHGSRVPEPRSDERPHLRQPSAMAIQASQAQAAYQRMLREGFTQYQAVAAMARSLQERDPSLSREGARVQAGSPPL</sequence>
<accession>M3AII3</accession>
<gene>
    <name evidence="3" type="ORF">MYCFIDRAFT_179839</name>
</gene>
<feature type="compositionally biased region" description="Basic and acidic residues" evidence="1">
    <location>
        <begin position="1010"/>
        <end position="1022"/>
    </location>
</feature>
<proteinExistence type="predicted"/>
<dbReference type="Proteomes" id="UP000016932">
    <property type="component" value="Unassembled WGS sequence"/>
</dbReference>
<evidence type="ECO:0000313" key="3">
    <source>
        <dbReference type="EMBL" id="EME77257.1"/>
    </source>
</evidence>
<evidence type="ECO:0000313" key="4">
    <source>
        <dbReference type="Proteomes" id="UP000016932"/>
    </source>
</evidence>
<dbReference type="VEuPathDB" id="FungiDB:MYCFIDRAFT_179839"/>
<dbReference type="HOGENOM" id="CLU_294249_0_0_1"/>
<feature type="region of interest" description="Disordered" evidence="1">
    <location>
        <begin position="1009"/>
        <end position="1031"/>
    </location>
</feature>
<dbReference type="KEGG" id="pfj:MYCFIDRAFT_179839"/>
<feature type="region of interest" description="Disordered" evidence="1">
    <location>
        <begin position="753"/>
        <end position="834"/>
    </location>
</feature>
<reference evidence="3 4" key="1">
    <citation type="journal article" date="2012" name="PLoS Pathog.">
        <title>Diverse lifestyles and strategies of plant pathogenesis encoded in the genomes of eighteen Dothideomycetes fungi.</title>
        <authorList>
            <person name="Ohm R.A."/>
            <person name="Feau N."/>
            <person name="Henrissat B."/>
            <person name="Schoch C.L."/>
            <person name="Horwitz B.A."/>
            <person name="Barry K.W."/>
            <person name="Condon B.J."/>
            <person name="Copeland A.C."/>
            <person name="Dhillon B."/>
            <person name="Glaser F."/>
            <person name="Hesse C.N."/>
            <person name="Kosti I."/>
            <person name="LaButti K."/>
            <person name="Lindquist E.A."/>
            <person name="Lucas S."/>
            <person name="Salamov A.A."/>
            <person name="Bradshaw R.E."/>
            <person name="Ciuffetti L."/>
            <person name="Hamelin R.C."/>
            <person name="Kema G.H.J."/>
            <person name="Lawrence C."/>
            <person name="Scott J.A."/>
            <person name="Spatafora J.W."/>
            <person name="Turgeon B.G."/>
            <person name="de Wit P.J.G.M."/>
            <person name="Zhong S."/>
            <person name="Goodwin S.B."/>
            <person name="Grigoriev I.V."/>
        </authorList>
    </citation>
    <scope>NUCLEOTIDE SEQUENCE [LARGE SCALE GENOMIC DNA]</scope>
    <source>
        <strain evidence="3 4">CIRAD86</strain>
    </source>
</reference>